<name>A0A1H0AMY9_9SPHI</name>
<keyword evidence="3" id="KW-1185">Reference proteome</keyword>
<dbReference type="RefSeq" id="WP_074610257.1">
    <property type="nucleotide sequence ID" value="NZ_FNGY01000007.1"/>
</dbReference>
<evidence type="ECO:0000313" key="2">
    <source>
        <dbReference type="EMBL" id="SDN34246.1"/>
    </source>
</evidence>
<keyword evidence="1" id="KW-1133">Transmembrane helix</keyword>
<sequence length="74" mass="8594">MNYKTINNKGQAKIFKNLFLERLTKTRPWVISGEPGYGMIFFSGFISGYLVYVSLHFAIHAYAPPKYFTLQRIV</sequence>
<reference evidence="3" key="1">
    <citation type="submission" date="2016-10" db="EMBL/GenBank/DDBJ databases">
        <authorList>
            <person name="Varghese N."/>
            <person name="Submissions S."/>
        </authorList>
    </citation>
    <scope>NUCLEOTIDE SEQUENCE [LARGE SCALE GENOMIC DNA]</scope>
    <source>
        <strain evidence="3">DSM 19110</strain>
    </source>
</reference>
<proteinExistence type="predicted"/>
<keyword evidence="1" id="KW-0812">Transmembrane</keyword>
<dbReference type="AlphaFoldDB" id="A0A1H0AMY9"/>
<dbReference type="EMBL" id="FNGY01000007">
    <property type="protein sequence ID" value="SDN34246.1"/>
    <property type="molecule type" value="Genomic_DNA"/>
</dbReference>
<feature type="transmembrane region" description="Helical" evidence="1">
    <location>
        <begin position="37"/>
        <end position="63"/>
    </location>
</feature>
<keyword evidence="1" id="KW-0472">Membrane</keyword>
<gene>
    <name evidence="2" type="ORF">SAMN05421820_107133</name>
</gene>
<dbReference type="Proteomes" id="UP000183200">
    <property type="component" value="Unassembled WGS sequence"/>
</dbReference>
<organism evidence="2 3">
    <name type="scientific">Pedobacter steynii</name>
    <dbReference type="NCBI Taxonomy" id="430522"/>
    <lineage>
        <taxon>Bacteria</taxon>
        <taxon>Pseudomonadati</taxon>
        <taxon>Bacteroidota</taxon>
        <taxon>Sphingobacteriia</taxon>
        <taxon>Sphingobacteriales</taxon>
        <taxon>Sphingobacteriaceae</taxon>
        <taxon>Pedobacter</taxon>
    </lineage>
</organism>
<protein>
    <submittedName>
        <fullName evidence="2">Uncharacterized protein</fullName>
    </submittedName>
</protein>
<evidence type="ECO:0000256" key="1">
    <source>
        <dbReference type="SAM" id="Phobius"/>
    </source>
</evidence>
<accession>A0A1H0AMY9</accession>
<evidence type="ECO:0000313" key="3">
    <source>
        <dbReference type="Proteomes" id="UP000183200"/>
    </source>
</evidence>